<name>A0A1W4WC83_AGRPL</name>
<dbReference type="InterPro" id="IPR012464">
    <property type="entry name" value="DUF1676"/>
</dbReference>
<dbReference type="InParanoid" id="A0A1W4WC83"/>
<proteinExistence type="predicted"/>
<dbReference type="PANTHER" id="PTHR21879">
    <property type="entry name" value="FI03362P-RELATED-RELATED"/>
    <property type="match status" value="1"/>
</dbReference>
<keyword evidence="1" id="KW-0472">Membrane</keyword>
<keyword evidence="3" id="KW-1185">Reference proteome</keyword>
<feature type="transmembrane region" description="Helical" evidence="1">
    <location>
        <begin position="146"/>
        <end position="165"/>
    </location>
</feature>
<feature type="transmembrane region" description="Helical" evidence="1">
    <location>
        <begin position="115"/>
        <end position="140"/>
    </location>
</feature>
<dbReference type="PANTHER" id="PTHR21879:SF22">
    <property type="entry name" value="FI03362P-RELATED"/>
    <property type="match status" value="1"/>
</dbReference>
<organism evidence="3 4">
    <name type="scientific">Agrilus planipennis</name>
    <name type="common">Emerald ash borer</name>
    <name type="synonym">Agrilus marcopoli</name>
    <dbReference type="NCBI Taxonomy" id="224129"/>
    <lineage>
        <taxon>Eukaryota</taxon>
        <taxon>Metazoa</taxon>
        <taxon>Ecdysozoa</taxon>
        <taxon>Arthropoda</taxon>
        <taxon>Hexapoda</taxon>
        <taxon>Insecta</taxon>
        <taxon>Pterygota</taxon>
        <taxon>Neoptera</taxon>
        <taxon>Endopterygota</taxon>
        <taxon>Coleoptera</taxon>
        <taxon>Polyphaga</taxon>
        <taxon>Elateriformia</taxon>
        <taxon>Buprestoidea</taxon>
        <taxon>Buprestidae</taxon>
        <taxon>Agrilinae</taxon>
        <taxon>Agrilus</taxon>
    </lineage>
</organism>
<sequence length="213" mass="23876">MYKKFLWFFLCVSFIKADFLDETLNGCEGNFDCAEQAIIKTIDEYDSKPTVSFLQDFVVLEKTNEVQLTPKSQEGVFERVLRYFMNHEIRIKFPSTELEARELIVEARKTKLRKILLPILLLLKFKTLILIPAALFALALVAFKGLGAGFSALLISGAVALRSFLSHPSSSSSTYTYEVVPQPVAPHWSRAGDTGHEGWNAIIPGYQVAAKPV</sequence>
<dbReference type="RefSeq" id="XP_018321589.1">
    <property type="nucleotide sequence ID" value="XM_018466087.1"/>
</dbReference>
<dbReference type="Pfam" id="PF07898">
    <property type="entry name" value="DUF1676"/>
    <property type="match status" value="1"/>
</dbReference>
<evidence type="ECO:0000313" key="3">
    <source>
        <dbReference type="Proteomes" id="UP000192223"/>
    </source>
</evidence>
<keyword evidence="2" id="KW-0732">Signal</keyword>
<accession>A0A1W4WC83</accession>
<feature type="signal peptide" evidence="2">
    <location>
        <begin position="1"/>
        <end position="17"/>
    </location>
</feature>
<keyword evidence="1" id="KW-0812">Transmembrane</keyword>
<protein>
    <submittedName>
        <fullName evidence="4">Uncharacterized protein LOC108734499</fullName>
    </submittedName>
</protein>
<dbReference type="GO" id="GO:0016020">
    <property type="term" value="C:membrane"/>
    <property type="evidence" value="ECO:0007669"/>
    <property type="project" value="TreeGrafter"/>
</dbReference>
<evidence type="ECO:0000256" key="2">
    <source>
        <dbReference type="SAM" id="SignalP"/>
    </source>
</evidence>
<dbReference type="GeneID" id="108734499"/>
<reference evidence="4" key="1">
    <citation type="submission" date="2025-08" db="UniProtKB">
        <authorList>
            <consortium name="RefSeq"/>
        </authorList>
    </citation>
    <scope>IDENTIFICATION</scope>
    <source>
        <tissue evidence="4">Entire body</tissue>
    </source>
</reference>
<dbReference type="AlphaFoldDB" id="A0A1W4WC83"/>
<dbReference type="KEGG" id="apln:108734499"/>
<evidence type="ECO:0000256" key="1">
    <source>
        <dbReference type="SAM" id="Phobius"/>
    </source>
</evidence>
<dbReference type="STRING" id="224129.A0A1W4WC83"/>
<dbReference type="OrthoDB" id="7679868at2759"/>
<gene>
    <name evidence="4" type="primary">LOC108734499</name>
</gene>
<keyword evidence="1" id="KW-1133">Transmembrane helix</keyword>
<dbReference type="Proteomes" id="UP000192223">
    <property type="component" value="Unplaced"/>
</dbReference>
<evidence type="ECO:0000313" key="4">
    <source>
        <dbReference type="RefSeq" id="XP_018321589.1"/>
    </source>
</evidence>
<feature type="chain" id="PRO_5010698926" evidence="2">
    <location>
        <begin position="18"/>
        <end position="213"/>
    </location>
</feature>